<dbReference type="InterPro" id="IPR000792">
    <property type="entry name" value="Tscrpt_reg_LuxR_C"/>
</dbReference>
<comment type="caution">
    <text evidence="8">The sequence shown here is derived from an EMBL/GenBank/DDBJ whole genome shotgun (WGS) entry which is preliminary data.</text>
</comment>
<dbReference type="GO" id="GO:0006355">
    <property type="term" value="P:regulation of DNA-templated transcription"/>
    <property type="evidence" value="ECO:0007669"/>
    <property type="project" value="InterPro"/>
</dbReference>
<evidence type="ECO:0000256" key="4">
    <source>
        <dbReference type="ARBA" id="ARBA00023163"/>
    </source>
</evidence>
<gene>
    <name evidence="8" type="ORF">GCM10011575_22980</name>
</gene>
<feature type="domain" description="Response regulatory" evidence="7">
    <location>
        <begin position="1"/>
        <end position="119"/>
    </location>
</feature>
<dbReference type="Gene3D" id="3.40.50.2300">
    <property type="match status" value="1"/>
</dbReference>
<feature type="domain" description="HTH luxR-type" evidence="6">
    <location>
        <begin position="147"/>
        <end position="212"/>
    </location>
</feature>
<protein>
    <submittedName>
        <fullName evidence="8">DNA-binding response regulator</fullName>
    </submittedName>
</protein>
<evidence type="ECO:0000259" key="6">
    <source>
        <dbReference type="PROSITE" id="PS50043"/>
    </source>
</evidence>
<dbReference type="InterPro" id="IPR058245">
    <property type="entry name" value="NreC/VraR/RcsB-like_REC"/>
</dbReference>
<evidence type="ECO:0000259" key="7">
    <source>
        <dbReference type="PROSITE" id="PS50110"/>
    </source>
</evidence>
<dbReference type="PANTHER" id="PTHR43214:SF24">
    <property type="entry name" value="TRANSCRIPTIONAL REGULATORY PROTEIN NARL-RELATED"/>
    <property type="match status" value="1"/>
</dbReference>
<reference evidence="8" key="1">
    <citation type="journal article" date="2014" name="Int. J. Syst. Evol. Microbiol.">
        <title>Complete genome sequence of Corynebacterium casei LMG S-19264T (=DSM 44701T), isolated from a smear-ripened cheese.</title>
        <authorList>
            <consortium name="US DOE Joint Genome Institute (JGI-PGF)"/>
            <person name="Walter F."/>
            <person name="Albersmeier A."/>
            <person name="Kalinowski J."/>
            <person name="Ruckert C."/>
        </authorList>
    </citation>
    <scope>NUCLEOTIDE SEQUENCE</scope>
    <source>
        <strain evidence="8">CGMCC 4.7306</strain>
    </source>
</reference>
<reference evidence="8" key="2">
    <citation type="submission" date="2020-09" db="EMBL/GenBank/DDBJ databases">
        <authorList>
            <person name="Sun Q."/>
            <person name="Zhou Y."/>
        </authorList>
    </citation>
    <scope>NUCLEOTIDE SEQUENCE</scope>
    <source>
        <strain evidence="8">CGMCC 4.7306</strain>
    </source>
</reference>
<dbReference type="SUPFAM" id="SSF52172">
    <property type="entry name" value="CheY-like"/>
    <property type="match status" value="1"/>
</dbReference>
<dbReference type="CDD" id="cd06170">
    <property type="entry name" value="LuxR_C_like"/>
    <property type="match status" value="1"/>
</dbReference>
<dbReference type="InterPro" id="IPR039420">
    <property type="entry name" value="WalR-like"/>
</dbReference>
<dbReference type="AlphaFoldDB" id="A0A917W3M9"/>
<keyword evidence="9" id="KW-1185">Reference proteome</keyword>
<evidence type="ECO:0000256" key="1">
    <source>
        <dbReference type="ARBA" id="ARBA00022553"/>
    </source>
</evidence>
<evidence type="ECO:0000313" key="9">
    <source>
        <dbReference type="Proteomes" id="UP000613840"/>
    </source>
</evidence>
<sequence length="217" mass="23092">MVADDQELIRAGIVMLLAAQPDITVLGEAADGNQVLALVAEHSPDVVLMDLRMPGLDGIEATRRITTDPADPDRPTKVLVLTTFGDDESVYPALRAGAQGYLLKHAAPQDLPSAIRRVAAGEAWLDPSIAGGVIERLSQVPDHGVGAAELRSLLTPRELEVLALIAQGLSNRQICEKLVVSEATVKTHVARVIMKTGSRDRAQVVALAYQSGLIRVS</sequence>
<organism evidence="8 9">
    <name type="scientific">Microlunatus endophyticus</name>
    <dbReference type="NCBI Taxonomy" id="1716077"/>
    <lineage>
        <taxon>Bacteria</taxon>
        <taxon>Bacillati</taxon>
        <taxon>Actinomycetota</taxon>
        <taxon>Actinomycetes</taxon>
        <taxon>Propionibacteriales</taxon>
        <taxon>Propionibacteriaceae</taxon>
        <taxon>Microlunatus</taxon>
    </lineage>
</organism>
<dbReference type="InterPro" id="IPR011006">
    <property type="entry name" value="CheY-like_superfamily"/>
</dbReference>
<evidence type="ECO:0000256" key="3">
    <source>
        <dbReference type="ARBA" id="ARBA00023125"/>
    </source>
</evidence>
<keyword evidence="2" id="KW-0805">Transcription regulation</keyword>
<dbReference type="CDD" id="cd17535">
    <property type="entry name" value="REC_NarL-like"/>
    <property type="match status" value="1"/>
</dbReference>
<evidence type="ECO:0000256" key="2">
    <source>
        <dbReference type="ARBA" id="ARBA00023015"/>
    </source>
</evidence>
<dbReference type="PROSITE" id="PS50043">
    <property type="entry name" value="HTH_LUXR_2"/>
    <property type="match status" value="1"/>
</dbReference>
<dbReference type="Pfam" id="PF00196">
    <property type="entry name" value="GerE"/>
    <property type="match status" value="1"/>
</dbReference>
<dbReference type="GO" id="GO:0003677">
    <property type="term" value="F:DNA binding"/>
    <property type="evidence" value="ECO:0007669"/>
    <property type="project" value="UniProtKB-KW"/>
</dbReference>
<feature type="modified residue" description="4-aspartylphosphate" evidence="5">
    <location>
        <position position="50"/>
    </location>
</feature>
<keyword evidence="1 5" id="KW-0597">Phosphoprotein</keyword>
<dbReference type="SMART" id="SM00421">
    <property type="entry name" value="HTH_LUXR"/>
    <property type="match status" value="1"/>
</dbReference>
<dbReference type="InterPro" id="IPR001789">
    <property type="entry name" value="Sig_transdc_resp-reg_receiver"/>
</dbReference>
<name>A0A917W3M9_9ACTN</name>
<dbReference type="EMBL" id="BMMZ01000005">
    <property type="protein sequence ID" value="GGL63969.1"/>
    <property type="molecule type" value="Genomic_DNA"/>
</dbReference>
<evidence type="ECO:0000313" key="8">
    <source>
        <dbReference type="EMBL" id="GGL63969.1"/>
    </source>
</evidence>
<dbReference type="SUPFAM" id="SSF46894">
    <property type="entry name" value="C-terminal effector domain of the bipartite response regulators"/>
    <property type="match status" value="1"/>
</dbReference>
<dbReference type="PANTHER" id="PTHR43214">
    <property type="entry name" value="TWO-COMPONENT RESPONSE REGULATOR"/>
    <property type="match status" value="1"/>
</dbReference>
<evidence type="ECO:0000256" key="5">
    <source>
        <dbReference type="PROSITE-ProRule" id="PRU00169"/>
    </source>
</evidence>
<keyword evidence="3 8" id="KW-0238">DNA-binding</keyword>
<proteinExistence type="predicted"/>
<dbReference type="Proteomes" id="UP000613840">
    <property type="component" value="Unassembled WGS sequence"/>
</dbReference>
<keyword evidence="4" id="KW-0804">Transcription</keyword>
<dbReference type="SMART" id="SM00448">
    <property type="entry name" value="REC"/>
    <property type="match status" value="1"/>
</dbReference>
<dbReference type="InterPro" id="IPR016032">
    <property type="entry name" value="Sig_transdc_resp-reg_C-effctor"/>
</dbReference>
<accession>A0A917W3M9</accession>
<dbReference type="Pfam" id="PF00072">
    <property type="entry name" value="Response_reg"/>
    <property type="match status" value="1"/>
</dbReference>
<dbReference type="PRINTS" id="PR00038">
    <property type="entry name" value="HTHLUXR"/>
</dbReference>
<dbReference type="GO" id="GO:0000160">
    <property type="term" value="P:phosphorelay signal transduction system"/>
    <property type="evidence" value="ECO:0007669"/>
    <property type="project" value="InterPro"/>
</dbReference>
<dbReference type="PROSITE" id="PS50110">
    <property type="entry name" value="RESPONSE_REGULATORY"/>
    <property type="match status" value="1"/>
</dbReference>